<evidence type="ECO:0000256" key="21">
    <source>
        <dbReference type="ARBA" id="ARBA00040454"/>
    </source>
</evidence>
<evidence type="ECO:0000256" key="1">
    <source>
        <dbReference type="ARBA" id="ARBA00000085"/>
    </source>
</evidence>
<accession>A0A838A750</accession>
<evidence type="ECO:0000256" key="23">
    <source>
        <dbReference type="SAM" id="Phobius"/>
    </source>
</evidence>
<protein>
    <recommendedName>
        <fullName evidence="21">Signal transduction histidine-protein kinase/phosphatase MprB</fullName>
        <ecNumber evidence="5">2.7.13.3</ecNumber>
    </recommendedName>
    <alternativeName>
        <fullName evidence="22">Mycobacterial persistence regulator B</fullName>
    </alternativeName>
</protein>
<keyword evidence="11 26" id="KW-0418">Kinase</keyword>
<keyword evidence="7" id="KW-0597">Phosphoprotein</keyword>
<dbReference type="AlphaFoldDB" id="A0A838A750"/>
<dbReference type="GO" id="GO:0004721">
    <property type="term" value="F:phosphoprotein phosphatase activity"/>
    <property type="evidence" value="ECO:0007669"/>
    <property type="project" value="UniProtKB-KW"/>
</dbReference>
<comment type="caution">
    <text evidence="26">The sequence shown here is derived from an EMBL/GenBank/DDBJ whole genome shotgun (WGS) entry which is preliminary data.</text>
</comment>
<evidence type="ECO:0000256" key="4">
    <source>
        <dbReference type="ARBA" id="ARBA00004651"/>
    </source>
</evidence>
<dbReference type="InterPro" id="IPR050980">
    <property type="entry name" value="2C_sensor_his_kinase"/>
</dbReference>
<dbReference type="PANTHER" id="PTHR44936:SF9">
    <property type="entry name" value="SENSOR PROTEIN CREC"/>
    <property type="match status" value="1"/>
</dbReference>
<proteinExistence type="predicted"/>
<evidence type="ECO:0000256" key="17">
    <source>
        <dbReference type="ARBA" id="ARBA00023012"/>
    </source>
</evidence>
<evidence type="ECO:0000256" key="12">
    <source>
        <dbReference type="ARBA" id="ARBA00022801"/>
    </source>
</evidence>
<evidence type="ECO:0000256" key="10">
    <source>
        <dbReference type="ARBA" id="ARBA00022741"/>
    </source>
</evidence>
<dbReference type="GO" id="GO:0005886">
    <property type="term" value="C:plasma membrane"/>
    <property type="evidence" value="ECO:0007669"/>
    <property type="project" value="UniProtKB-SubCell"/>
</dbReference>
<dbReference type="CDD" id="cd00082">
    <property type="entry name" value="HisKA"/>
    <property type="match status" value="1"/>
</dbReference>
<evidence type="ECO:0000256" key="9">
    <source>
        <dbReference type="ARBA" id="ARBA00022692"/>
    </source>
</evidence>
<sequence length="396" mass="41699">MRALAAFIAVATGLVLGVGEVAMRPSTSERVTLYGVFAAVALLAIPFGWWLTRVHRRLPSLRWTVLAVAVAAVITAGVVVAASARAMLLDPADMRLVLAALALGTGLGVLLAIAVTGSLTRDLRELADTAGRVAGGDLTVRTGIDRRDEVGEVAASVDRMVDQLASYERDRARGEEARRRLLASVGHDLRTPLASLRAAVEAIQDGVAGDPDRYLRAMAADVELLRSMVDDLFMLTRLEAGDMRLERMTLDLPEIAEGAVEGVAPLAARSDVTVELAAVDPVRTTGDPQALDRVLRNLLDNAVRHSPEAGVVRVSVTAEDSQGVLTVADSGPGFTADLAERAFDMFERGDSARERSSGGAGLGLAIARELVEAHGGSIRIEPGQGAAVVVRLPMTP</sequence>
<dbReference type="PRINTS" id="PR00344">
    <property type="entry name" value="BCTRLSENSOR"/>
</dbReference>
<keyword evidence="20" id="KW-0464">Manganese</keyword>
<dbReference type="InterPro" id="IPR003594">
    <property type="entry name" value="HATPase_dom"/>
</dbReference>
<comment type="cofactor">
    <cofactor evidence="3">
        <name>Mg(2+)</name>
        <dbReference type="ChEBI" id="CHEBI:18420"/>
    </cofactor>
</comment>
<dbReference type="PROSITE" id="PS50885">
    <property type="entry name" value="HAMP"/>
    <property type="match status" value="1"/>
</dbReference>
<dbReference type="Pfam" id="PF00672">
    <property type="entry name" value="HAMP"/>
    <property type="match status" value="1"/>
</dbReference>
<evidence type="ECO:0000256" key="20">
    <source>
        <dbReference type="ARBA" id="ARBA00023211"/>
    </source>
</evidence>
<evidence type="ECO:0000313" key="26">
    <source>
        <dbReference type="EMBL" id="MBA0124287.1"/>
    </source>
</evidence>
<feature type="transmembrane region" description="Helical" evidence="23">
    <location>
        <begin position="96"/>
        <end position="115"/>
    </location>
</feature>
<comment type="cofactor">
    <cofactor evidence="2">
        <name>Mn(2+)</name>
        <dbReference type="ChEBI" id="CHEBI:29035"/>
    </cofactor>
</comment>
<dbReference type="InterPro" id="IPR004358">
    <property type="entry name" value="Sig_transdc_His_kin-like_C"/>
</dbReference>
<keyword evidence="19" id="KW-0843">Virulence</keyword>
<dbReference type="Gene3D" id="6.10.340.10">
    <property type="match status" value="1"/>
</dbReference>
<comment type="catalytic activity">
    <reaction evidence="1">
        <text>ATP + protein L-histidine = ADP + protein N-phospho-L-histidine.</text>
        <dbReference type="EC" id="2.7.13.3"/>
    </reaction>
</comment>
<name>A0A838A750_9PSEU</name>
<dbReference type="Gene3D" id="1.10.287.130">
    <property type="match status" value="1"/>
</dbReference>
<evidence type="ECO:0000256" key="15">
    <source>
        <dbReference type="ARBA" id="ARBA00022912"/>
    </source>
</evidence>
<keyword evidence="12" id="KW-0378">Hydrolase</keyword>
<dbReference type="InterPro" id="IPR003661">
    <property type="entry name" value="HisK_dim/P_dom"/>
</dbReference>
<dbReference type="CDD" id="cd00075">
    <property type="entry name" value="HATPase"/>
    <property type="match status" value="1"/>
</dbReference>
<evidence type="ECO:0000256" key="11">
    <source>
        <dbReference type="ARBA" id="ARBA00022777"/>
    </source>
</evidence>
<evidence type="ECO:0000256" key="22">
    <source>
        <dbReference type="ARBA" id="ARBA00041776"/>
    </source>
</evidence>
<evidence type="ECO:0000256" key="6">
    <source>
        <dbReference type="ARBA" id="ARBA00022475"/>
    </source>
</evidence>
<evidence type="ECO:0000256" key="13">
    <source>
        <dbReference type="ARBA" id="ARBA00022840"/>
    </source>
</evidence>
<evidence type="ECO:0000256" key="14">
    <source>
        <dbReference type="ARBA" id="ARBA00022842"/>
    </source>
</evidence>
<dbReference type="GO" id="GO:0000155">
    <property type="term" value="F:phosphorelay sensor kinase activity"/>
    <property type="evidence" value="ECO:0007669"/>
    <property type="project" value="InterPro"/>
</dbReference>
<reference evidence="26 27" key="1">
    <citation type="submission" date="2020-07" db="EMBL/GenBank/DDBJ databases">
        <title>Genome of Haloechinothrix sp.</title>
        <authorList>
            <person name="Tang S.-K."/>
            <person name="Yang L."/>
            <person name="Zhu W.-Y."/>
        </authorList>
    </citation>
    <scope>NUCLEOTIDE SEQUENCE [LARGE SCALE GENOMIC DNA]</scope>
    <source>
        <strain evidence="26 27">YIM 98757</strain>
    </source>
</reference>
<dbReference type="EMBL" id="JACCKD010000001">
    <property type="protein sequence ID" value="MBA0124287.1"/>
    <property type="molecule type" value="Genomic_DNA"/>
</dbReference>
<keyword evidence="10" id="KW-0547">Nucleotide-binding</keyword>
<dbReference type="InterPro" id="IPR003660">
    <property type="entry name" value="HAMP_dom"/>
</dbReference>
<keyword evidence="16 23" id="KW-1133">Transmembrane helix</keyword>
<keyword evidence="18" id="KW-0346">Stress response</keyword>
<feature type="domain" description="Histidine kinase" evidence="24">
    <location>
        <begin position="184"/>
        <end position="396"/>
    </location>
</feature>
<evidence type="ECO:0000256" key="7">
    <source>
        <dbReference type="ARBA" id="ARBA00022553"/>
    </source>
</evidence>
<keyword evidence="17" id="KW-0902">Two-component regulatory system</keyword>
<dbReference type="Gene3D" id="3.30.565.10">
    <property type="entry name" value="Histidine kinase-like ATPase, C-terminal domain"/>
    <property type="match status" value="1"/>
</dbReference>
<keyword evidence="8" id="KW-0808">Transferase</keyword>
<evidence type="ECO:0000259" key="24">
    <source>
        <dbReference type="PROSITE" id="PS50109"/>
    </source>
</evidence>
<gene>
    <name evidence="26" type="ORF">H0B56_01890</name>
</gene>
<dbReference type="SMART" id="SM00388">
    <property type="entry name" value="HisKA"/>
    <property type="match status" value="1"/>
</dbReference>
<keyword evidence="9 23" id="KW-0812">Transmembrane</keyword>
<dbReference type="SMART" id="SM00304">
    <property type="entry name" value="HAMP"/>
    <property type="match status" value="1"/>
</dbReference>
<evidence type="ECO:0000256" key="16">
    <source>
        <dbReference type="ARBA" id="ARBA00022989"/>
    </source>
</evidence>
<dbReference type="Pfam" id="PF02518">
    <property type="entry name" value="HATPase_c"/>
    <property type="match status" value="1"/>
</dbReference>
<dbReference type="SMART" id="SM00387">
    <property type="entry name" value="HATPase_c"/>
    <property type="match status" value="1"/>
</dbReference>
<feature type="transmembrane region" description="Helical" evidence="23">
    <location>
        <begin position="63"/>
        <end position="84"/>
    </location>
</feature>
<dbReference type="PROSITE" id="PS50109">
    <property type="entry name" value="HIS_KIN"/>
    <property type="match status" value="1"/>
</dbReference>
<evidence type="ECO:0000256" key="3">
    <source>
        <dbReference type="ARBA" id="ARBA00001946"/>
    </source>
</evidence>
<dbReference type="Proteomes" id="UP000582974">
    <property type="component" value="Unassembled WGS sequence"/>
</dbReference>
<dbReference type="FunFam" id="3.30.565.10:FF:000006">
    <property type="entry name" value="Sensor histidine kinase WalK"/>
    <property type="match status" value="1"/>
</dbReference>
<dbReference type="SUPFAM" id="SSF158472">
    <property type="entry name" value="HAMP domain-like"/>
    <property type="match status" value="1"/>
</dbReference>
<dbReference type="GO" id="GO:0005524">
    <property type="term" value="F:ATP binding"/>
    <property type="evidence" value="ECO:0007669"/>
    <property type="project" value="UniProtKB-KW"/>
</dbReference>
<organism evidence="26 27">
    <name type="scientific">Haloechinothrix aidingensis</name>
    <dbReference type="NCBI Taxonomy" id="2752311"/>
    <lineage>
        <taxon>Bacteria</taxon>
        <taxon>Bacillati</taxon>
        <taxon>Actinomycetota</taxon>
        <taxon>Actinomycetes</taxon>
        <taxon>Pseudonocardiales</taxon>
        <taxon>Pseudonocardiaceae</taxon>
        <taxon>Haloechinothrix</taxon>
    </lineage>
</organism>
<dbReference type="InterPro" id="IPR036097">
    <property type="entry name" value="HisK_dim/P_sf"/>
</dbReference>
<dbReference type="InterPro" id="IPR036890">
    <property type="entry name" value="HATPase_C_sf"/>
</dbReference>
<keyword evidence="13" id="KW-0067">ATP-binding</keyword>
<feature type="transmembrane region" description="Helical" evidence="23">
    <location>
        <begin position="33"/>
        <end position="51"/>
    </location>
</feature>
<evidence type="ECO:0000256" key="8">
    <source>
        <dbReference type="ARBA" id="ARBA00022679"/>
    </source>
</evidence>
<evidence type="ECO:0000256" key="19">
    <source>
        <dbReference type="ARBA" id="ARBA00023026"/>
    </source>
</evidence>
<evidence type="ECO:0000259" key="25">
    <source>
        <dbReference type="PROSITE" id="PS50885"/>
    </source>
</evidence>
<comment type="subcellular location">
    <subcellularLocation>
        <location evidence="4">Cell membrane</location>
        <topology evidence="4">Multi-pass membrane protein</topology>
    </subcellularLocation>
</comment>
<keyword evidence="14" id="KW-0460">Magnesium</keyword>
<dbReference type="RefSeq" id="WP_180891173.1">
    <property type="nucleotide sequence ID" value="NZ_JACCKD010000001.1"/>
</dbReference>
<dbReference type="SUPFAM" id="SSF47384">
    <property type="entry name" value="Homodimeric domain of signal transducing histidine kinase"/>
    <property type="match status" value="1"/>
</dbReference>
<dbReference type="InterPro" id="IPR005467">
    <property type="entry name" value="His_kinase_dom"/>
</dbReference>
<evidence type="ECO:0000256" key="2">
    <source>
        <dbReference type="ARBA" id="ARBA00001936"/>
    </source>
</evidence>
<evidence type="ECO:0000313" key="27">
    <source>
        <dbReference type="Proteomes" id="UP000582974"/>
    </source>
</evidence>
<dbReference type="PANTHER" id="PTHR44936">
    <property type="entry name" value="SENSOR PROTEIN CREC"/>
    <property type="match status" value="1"/>
</dbReference>
<evidence type="ECO:0000256" key="5">
    <source>
        <dbReference type="ARBA" id="ARBA00012438"/>
    </source>
</evidence>
<keyword evidence="6" id="KW-1003">Cell membrane</keyword>
<dbReference type="SUPFAM" id="SSF55874">
    <property type="entry name" value="ATPase domain of HSP90 chaperone/DNA topoisomerase II/histidine kinase"/>
    <property type="match status" value="1"/>
</dbReference>
<keyword evidence="27" id="KW-1185">Reference proteome</keyword>
<dbReference type="Pfam" id="PF00512">
    <property type="entry name" value="HisKA"/>
    <property type="match status" value="1"/>
</dbReference>
<keyword evidence="15" id="KW-0904">Protein phosphatase</keyword>
<evidence type="ECO:0000256" key="18">
    <source>
        <dbReference type="ARBA" id="ARBA00023016"/>
    </source>
</evidence>
<dbReference type="CDD" id="cd06225">
    <property type="entry name" value="HAMP"/>
    <property type="match status" value="1"/>
</dbReference>
<keyword evidence="23" id="KW-0472">Membrane</keyword>
<dbReference type="EC" id="2.7.13.3" evidence="5"/>
<feature type="domain" description="HAMP" evidence="25">
    <location>
        <begin position="117"/>
        <end position="169"/>
    </location>
</feature>